<sequence length="42" mass="4814">MDVKARLKEPTIPDPDDDQDTSPDSNNGQDNKRQDLIYDPKK</sequence>
<name>A0ACA9MET7_9GLOM</name>
<dbReference type="EMBL" id="CAJVPT010012299">
    <property type="protein sequence ID" value="CAG8586526.1"/>
    <property type="molecule type" value="Genomic_DNA"/>
</dbReference>
<proteinExistence type="predicted"/>
<reference evidence="1" key="1">
    <citation type="submission" date="2021-06" db="EMBL/GenBank/DDBJ databases">
        <authorList>
            <person name="Kallberg Y."/>
            <person name="Tangrot J."/>
            <person name="Rosling A."/>
        </authorList>
    </citation>
    <scope>NUCLEOTIDE SEQUENCE</scope>
    <source>
        <strain evidence="1">CL356</strain>
    </source>
</reference>
<feature type="non-terminal residue" evidence="1">
    <location>
        <position position="42"/>
    </location>
</feature>
<organism evidence="1 2">
    <name type="scientific">Acaulospora colombiana</name>
    <dbReference type="NCBI Taxonomy" id="27376"/>
    <lineage>
        <taxon>Eukaryota</taxon>
        <taxon>Fungi</taxon>
        <taxon>Fungi incertae sedis</taxon>
        <taxon>Mucoromycota</taxon>
        <taxon>Glomeromycotina</taxon>
        <taxon>Glomeromycetes</taxon>
        <taxon>Diversisporales</taxon>
        <taxon>Acaulosporaceae</taxon>
        <taxon>Acaulospora</taxon>
    </lineage>
</organism>
<evidence type="ECO:0000313" key="1">
    <source>
        <dbReference type="EMBL" id="CAG8586526.1"/>
    </source>
</evidence>
<protein>
    <submittedName>
        <fullName evidence="1">5234_t:CDS:1</fullName>
    </submittedName>
</protein>
<comment type="caution">
    <text evidence="1">The sequence shown here is derived from an EMBL/GenBank/DDBJ whole genome shotgun (WGS) entry which is preliminary data.</text>
</comment>
<evidence type="ECO:0000313" key="2">
    <source>
        <dbReference type="Proteomes" id="UP000789525"/>
    </source>
</evidence>
<dbReference type="Proteomes" id="UP000789525">
    <property type="component" value="Unassembled WGS sequence"/>
</dbReference>
<gene>
    <name evidence="1" type="ORF">ACOLOM_LOCUS6166</name>
</gene>
<accession>A0ACA9MET7</accession>
<keyword evidence="2" id="KW-1185">Reference proteome</keyword>